<dbReference type="InterPro" id="IPR003399">
    <property type="entry name" value="Mce/MlaD"/>
</dbReference>
<evidence type="ECO:0000313" key="4">
    <source>
        <dbReference type="Proteomes" id="UP000516369"/>
    </source>
</evidence>
<dbReference type="Proteomes" id="UP000516369">
    <property type="component" value="Chromosome"/>
</dbReference>
<keyword evidence="4" id="KW-1185">Reference proteome</keyword>
<keyword evidence="1" id="KW-1133">Transmembrane helix</keyword>
<accession>A0A7H1N2S7</accession>
<dbReference type="AlphaFoldDB" id="A0A7H1N2S7"/>
<dbReference type="Pfam" id="PF02470">
    <property type="entry name" value="MlaD"/>
    <property type="match status" value="1"/>
</dbReference>
<keyword evidence="1" id="KW-0472">Membrane</keyword>
<feature type="domain" description="Mce/MlaD" evidence="2">
    <location>
        <begin position="38"/>
        <end position="142"/>
    </location>
</feature>
<gene>
    <name evidence="3" type="ORF">HQ394_12550</name>
</gene>
<dbReference type="RefSeq" id="WP_190260524.1">
    <property type="nucleotide sequence ID" value="NZ_CP053923.1"/>
</dbReference>
<reference evidence="3 4" key="1">
    <citation type="submission" date="2020-05" db="EMBL/GenBank/DDBJ databases">
        <title>Complete closed genome sequence of Defluviicoccus vanus.</title>
        <authorList>
            <person name="Bessarab I."/>
            <person name="Arumugam K."/>
            <person name="Maszenan A.M."/>
            <person name="Seviour R.J."/>
            <person name="Williams R.B."/>
        </authorList>
    </citation>
    <scope>NUCLEOTIDE SEQUENCE [LARGE SCALE GENOMIC DNA]</scope>
    <source>
        <strain evidence="3 4">Ben 114</strain>
    </source>
</reference>
<keyword evidence="1" id="KW-0812">Transmembrane</keyword>
<feature type="transmembrane region" description="Helical" evidence="1">
    <location>
        <begin position="12"/>
        <end position="34"/>
    </location>
</feature>
<organism evidence="3 4">
    <name type="scientific">Defluviicoccus vanus</name>
    <dbReference type="NCBI Taxonomy" id="111831"/>
    <lineage>
        <taxon>Bacteria</taxon>
        <taxon>Pseudomonadati</taxon>
        <taxon>Pseudomonadota</taxon>
        <taxon>Alphaproteobacteria</taxon>
        <taxon>Rhodospirillales</taxon>
        <taxon>Rhodospirillaceae</taxon>
        <taxon>Defluviicoccus</taxon>
    </lineage>
</organism>
<evidence type="ECO:0000259" key="2">
    <source>
        <dbReference type="Pfam" id="PF02470"/>
    </source>
</evidence>
<sequence length="345" mass="36728">MAIKSNPKLIGIFVLGAIALLIVGIIAVGGGKLWRKSIPVVMFFPRSVAGLNVGAPVTFRGVKLGEVTNIFIGYQSSTRDVLITVFADIYPDSIVDLTGSDDPSHSVHHGTVLRDYIQNRGLRAQLSVSSLVTGQLAINLDFYPYAEISEEKETFPDRLEIPTLPSTLEAVQATLQEVYRKVSQLPLEDMINDVRQLLQGANRLVNSPKVEAALDNATAALGKIDKVAGTLDTQLGPLLAQASDAVITARSAFATIDARAGDARGLITKGDQAMADAVKALDTMQQLLASANSMIQPGSQLNYELVTALKDLGSAARSISALANTLDRNPNAVIFGRNPPGGNRQ</sequence>
<dbReference type="KEGG" id="dvn:HQ394_12550"/>
<protein>
    <submittedName>
        <fullName evidence="3">MCE family protein</fullName>
    </submittedName>
</protein>
<evidence type="ECO:0000313" key="3">
    <source>
        <dbReference type="EMBL" id="QNT70013.1"/>
    </source>
</evidence>
<dbReference type="PANTHER" id="PTHR36698">
    <property type="entry name" value="BLL5892 PROTEIN"/>
    <property type="match status" value="1"/>
</dbReference>
<dbReference type="EMBL" id="CP053923">
    <property type="protein sequence ID" value="QNT70013.1"/>
    <property type="molecule type" value="Genomic_DNA"/>
</dbReference>
<dbReference type="PANTHER" id="PTHR36698:SF3">
    <property type="entry name" value="ABC-TYPE TRANSPORT AUXILIARY LIPOPROTEIN COMPONENT DOMAIN-CONTAINING PROTEIN"/>
    <property type="match status" value="1"/>
</dbReference>
<proteinExistence type="predicted"/>
<evidence type="ECO:0000256" key="1">
    <source>
        <dbReference type="SAM" id="Phobius"/>
    </source>
</evidence>
<name>A0A7H1N2S7_9PROT</name>